<accession>A0A0E9XUA6</accession>
<organism evidence="1">
    <name type="scientific">Anguilla anguilla</name>
    <name type="common">European freshwater eel</name>
    <name type="synonym">Muraena anguilla</name>
    <dbReference type="NCBI Taxonomy" id="7936"/>
    <lineage>
        <taxon>Eukaryota</taxon>
        <taxon>Metazoa</taxon>
        <taxon>Chordata</taxon>
        <taxon>Craniata</taxon>
        <taxon>Vertebrata</taxon>
        <taxon>Euteleostomi</taxon>
        <taxon>Actinopterygii</taxon>
        <taxon>Neopterygii</taxon>
        <taxon>Teleostei</taxon>
        <taxon>Anguilliformes</taxon>
        <taxon>Anguillidae</taxon>
        <taxon>Anguilla</taxon>
    </lineage>
</organism>
<sequence length="156" mass="17319">MFIWATSCRWNMLKLFRGKMQKKTLFSASSVQVCLPAYRKCNCASSIGVSLGLLVLPLVDVIEVVVGEPQHLLDSGEQQDVAVLVQVQLLAVVLHRHDAGHGDPQEQVQLLHLPLDVVTVVHLLQILAHMLARLVHLGHEHQLGNTHQIDHAPNFT</sequence>
<reference evidence="1" key="1">
    <citation type="submission" date="2014-11" db="EMBL/GenBank/DDBJ databases">
        <authorList>
            <person name="Amaro Gonzalez C."/>
        </authorList>
    </citation>
    <scope>NUCLEOTIDE SEQUENCE</scope>
</reference>
<dbReference type="AlphaFoldDB" id="A0A0E9XUA6"/>
<evidence type="ECO:0000313" key="1">
    <source>
        <dbReference type="EMBL" id="JAI05451.1"/>
    </source>
</evidence>
<protein>
    <submittedName>
        <fullName evidence="1">Uncharacterized protein</fullName>
    </submittedName>
</protein>
<reference evidence="1" key="2">
    <citation type="journal article" date="2015" name="Fish Shellfish Immunol.">
        <title>Early steps in the European eel (Anguilla anguilla)-Vibrio vulnificus interaction in the gills: Role of the RtxA13 toxin.</title>
        <authorList>
            <person name="Callol A."/>
            <person name="Pajuelo D."/>
            <person name="Ebbesson L."/>
            <person name="Teles M."/>
            <person name="MacKenzie S."/>
            <person name="Amaro C."/>
        </authorList>
    </citation>
    <scope>NUCLEOTIDE SEQUENCE</scope>
</reference>
<name>A0A0E9XUA6_ANGAN</name>
<dbReference type="EMBL" id="GBXM01003127">
    <property type="protein sequence ID" value="JAI05451.1"/>
    <property type="molecule type" value="Transcribed_RNA"/>
</dbReference>
<proteinExistence type="predicted"/>